<dbReference type="GO" id="GO:0016740">
    <property type="term" value="F:transferase activity"/>
    <property type="evidence" value="ECO:0007669"/>
    <property type="project" value="UniProtKB-KW"/>
</dbReference>
<keyword evidence="2" id="KW-0472">Membrane</keyword>
<evidence type="ECO:0000313" key="4">
    <source>
        <dbReference type="Proteomes" id="UP001597097"/>
    </source>
</evidence>
<protein>
    <submittedName>
        <fullName evidence="3">CDP-alcohol phosphatidyltransferase family protein</fullName>
        <ecNumber evidence="3">2.7.8.-</ecNumber>
    </submittedName>
</protein>
<comment type="caution">
    <text evidence="3">The sequence shown here is derived from an EMBL/GenBank/DDBJ whole genome shotgun (WGS) entry which is preliminary data.</text>
</comment>
<proteinExistence type="inferred from homology"/>
<evidence type="ECO:0000256" key="2">
    <source>
        <dbReference type="SAM" id="Phobius"/>
    </source>
</evidence>
<name>A0ABW4GNR2_9ACTN</name>
<keyword evidence="2" id="KW-1133">Transmembrane helix</keyword>
<feature type="transmembrane region" description="Helical" evidence="2">
    <location>
        <begin position="134"/>
        <end position="157"/>
    </location>
</feature>
<organism evidence="3 4">
    <name type="scientific">Nonomuraea guangzhouensis</name>
    <dbReference type="NCBI Taxonomy" id="1291555"/>
    <lineage>
        <taxon>Bacteria</taxon>
        <taxon>Bacillati</taxon>
        <taxon>Actinomycetota</taxon>
        <taxon>Actinomycetes</taxon>
        <taxon>Streptosporangiales</taxon>
        <taxon>Streptosporangiaceae</taxon>
        <taxon>Nonomuraea</taxon>
    </lineage>
</organism>
<dbReference type="EMBL" id="JBHUCM010000044">
    <property type="protein sequence ID" value="MFD1544460.1"/>
    <property type="molecule type" value="Genomic_DNA"/>
</dbReference>
<feature type="transmembrane region" description="Helical" evidence="2">
    <location>
        <begin position="228"/>
        <end position="245"/>
    </location>
</feature>
<sequence>MTTFTLDDVRTLTYKARDAWWTVFLVDPLAGRLVVGLANRTAITPNQITWGAFLLGFGSAGCFLMADGWAWLVAGAVLYHLSFVLDCVDGKIARLKGTGTVLGGWLDYVFDRIRVLTCALALMWGRFESTGEEFYLVLGILVVFLDMLRYVDALQVAKVRRQMRRRLDEAIEEVTGVPAVSLERPDLEEAGLESGEIRSADSVDLQQNFRAHFAWYIRIRDWLRDHRVRTHLISGIEFQMAVFIVGPLTGWIVPVTVGAAALLLVFEAAIMFKLYLSSRDLTRALAKIRSTPIRPTAPVAQPQG</sequence>
<dbReference type="Pfam" id="PF01066">
    <property type="entry name" value="CDP-OH_P_transf"/>
    <property type="match status" value="1"/>
</dbReference>
<dbReference type="InterPro" id="IPR048254">
    <property type="entry name" value="CDP_ALCOHOL_P_TRANSF_CS"/>
</dbReference>
<feature type="transmembrane region" description="Helical" evidence="2">
    <location>
        <begin position="50"/>
        <end position="72"/>
    </location>
</feature>
<gene>
    <name evidence="3" type="ORF">ACFSJ0_45970</name>
</gene>
<dbReference type="EC" id="2.7.8.-" evidence="3"/>
<keyword evidence="1 3" id="KW-0808">Transferase</keyword>
<feature type="transmembrane region" description="Helical" evidence="2">
    <location>
        <begin position="20"/>
        <end position="38"/>
    </location>
</feature>
<dbReference type="InterPro" id="IPR000462">
    <property type="entry name" value="CDP-OH_P_trans"/>
</dbReference>
<dbReference type="PROSITE" id="PS00379">
    <property type="entry name" value="CDP_ALCOHOL_P_TRANSF"/>
    <property type="match status" value="1"/>
</dbReference>
<dbReference type="Proteomes" id="UP001597097">
    <property type="component" value="Unassembled WGS sequence"/>
</dbReference>
<accession>A0ABW4GNR2</accession>
<feature type="transmembrane region" description="Helical" evidence="2">
    <location>
        <begin position="251"/>
        <end position="276"/>
    </location>
</feature>
<reference evidence="4" key="1">
    <citation type="journal article" date="2019" name="Int. J. Syst. Evol. Microbiol.">
        <title>The Global Catalogue of Microorganisms (GCM) 10K type strain sequencing project: providing services to taxonomists for standard genome sequencing and annotation.</title>
        <authorList>
            <consortium name="The Broad Institute Genomics Platform"/>
            <consortium name="The Broad Institute Genome Sequencing Center for Infectious Disease"/>
            <person name="Wu L."/>
            <person name="Ma J."/>
        </authorList>
    </citation>
    <scope>NUCLEOTIDE SEQUENCE [LARGE SCALE GENOMIC DNA]</scope>
    <source>
        <strain evidence="4">CGMCC 1.15399</strain>
    </source>
</reference>
<keyword evidence="4" id="KW-1185">Reference proteome</keyword>
<comment type="similarity">
    <text evidence="1">Belongs to the CDP-alcohol phosphatidyltransferase class-I family.</text>
</comment>
<evidence type="ECO:0000256" key="1">
    <source>
        <dbReference type="RuleBase" id="RU003750"/>
    </source>
</evidence>
<dbReference type="RefSeq" id="WP_219529213.1">
    <property type="nucleotide sequence ID" value="NZ_JAHKRM010000006.1"/>
</dbReference>
<evidence type="ECO:0000313" key="3">
    <source>
        <dbReference type="EMBL" id="MFD1544460.1"/>
    </source>
</evidence>
<keyword evidence="2" id="KW-0812">Transmembrane</keyword>